<dbReference type="SMART" id="SM00422">
    <property type="entry name" value="HTH_MERR"/>
    <property type="match status" value="1"/>
</dbReference>
<proteinExistence type="predicted"/>
<keyword evidence="2 5" id="KW-0238">DNA-binding</keyword>
<organism evidence="5 6">
    <name type="scientific">Sphingomonas aerophila</name>
    <dbReference type="NCBI Taxonomy" id="1344948"/>
    <lineage>
        <taxon>Bacteria</taxon>
        <taxon>Pseudomonadati</taxon>
        <taxon>Pseudomonadota</taxon>
        <taxon>Alphaproteobacteria</taxon>
        <taxon>Sphingomonadales</taxon>
        <taxon>Sphingomonadaceae</taxon>
        <taxon>Sphingomonas</taxon>
    </lineage>
</organism>
<dbReference type="PRINTS" id="PR00040">
    <property type="entry name" value="HTHMERR"/>
</dbReference>
<evidence type="ECO:0000256" key="3">
    <source>
        <dbReference type="ARBA" id="ARBA00023163"/>
    </source>
</evidence>
<comment type="caution">
    <text evidence="5">The sequence shown here is derived from an EMBL/GenBank/DDBJ whole genome shotgun (WGS) entry which is preliminary data.</text>
</comment>
<dbReference type="PROSITE" id="PS50937">
    <property type="entry name" value="HTH_MERR_2"/>
    <property type="match status" value="1"/>
</dbReference>
<dbReference type="RefSeq" id="WP_184055103.1">
    <property type="nucleotide sequence ID" value="NZ_JACIJK010000002.1"/>
</dbReference>
<dbReference type="SUPFAM" id="SSF46955">
    <property type="entry name" value="Putative DNA-binding domain"/>
    <property type="match status" value="1"/>
</dbReference>
<dbReference type="AlphaFoldDB" id="A0A7W9BBC1"/>
<keyword evidence="6" id="KW-1185">Reference proteome</keyword>
<evidence type="ECO:0000256" key="2">
    <source>
        <dbReference type="ARBA" id="ARBA00023125"/>
    </source>
</evidence>
<dbReference type="GO" id="GO:0003700">
    <property type="term" value="F:DNA-binding transcription factor activity"/>
    <property type="evidence" value="ECO:0007669"/>
    <property type="project" value="InterPro"/>
</dbReference>
<dbReference type="Proteomes" id="UP000546200">
    <property type="component" value="Unassembled WGS sequence"/>
</dbReference>
<dbReference type="EMBL" id="JACIJK010000002">
    <property type="protein sequence ID" value="MBB5714099.1"/>
    <property type="molecule type" value="Genomic_DNA"/>
</dbReference>
<protein>
    <submittedName>
        <fullName evidence="5">DNA-binding transcriptional MerR regulator</fullName>
    </submittedName>
</protein>
<gene>
    <name evidence="5" type="ORF">FHS94_000922</name>
</gene>
<feature type="domain" description="HTH merR-type" evidence="4">
    <location>
        <begin position="1"/>
        <end position="69"/>
    </location>
</feature>
<dbReference type="Pfam" id="PF13411">
    <property type="entry name" value="MerR_1"/>
    <property type="match status" value="1"/>
</dbReference>
<sequence>MNIGEAARESGVSQRMIRHYEKLEIIPEPLRRASGYREYGEADVQRLRFIADARAIGLPLEEIAELLRLWSEPGLSGRDISVVALACTKVLDDKAGQIERLKSALLDLLAQIEIGSRPAHPPMPQT</sequence>
<evidence type="ECO:0000313" key="6">
    <source>
        <dbReference type="Proteomes" id="UP000546200"/>
    </source>
</evidence>
<evidence type="ECO:0000256" key="1">
    <source>
        <dbReference type="ARBA" id="ARBA00023015"/>
    </source>
</evidence>
<reference evidence="5 6" key="1">
    <citation type="submission" date="2020-08" db="EMBL/GenBank/DDBJ databases">
        <title>Genomic Encyclopedia of Type Strains, Phase IV (KMG-IV): sequencing the most valuable type-strain genomes for metagenomic binning, comparative biology and taxonomic classification.</title>
        <authorList>
            <person name="Goeker M."/>
        </authorList>
    </citation>
    <scope>NUCLEOTIDE SEQUENCE [LARGE SCALE GENOMIC DNA]</scope>
    <source>
        <strain evidence="5 6">DSM 100044</strain>
    </source>
</reference>
<dbReference type="PANTHER" id="PTHR30204">
    <property type="entry name" value="REDOX-CYCLING DRUG-SENSING TRANSCRIPTIONAL ACTIVATOR SOXR"/>
    <property type="match status" value="1"/>
</dbReference>
<accession>A0A7W9BBC1</accession>
<dbReference type="InterPro" id="IPR000551">
    <property type="entry name" value="MerR-type_HTH_dom"/>
</dbReference>
<keyword evidence="3" id="KW-0804">Transcription</keyword>
<evidence type="ECO:0000259" key="4">
    <source>
        <dbReference type="PROSITE" id="PS50937"/>
    </source>
</evidence>
<dbReference type="InterPro" id="IPR009061">
    <property type="entry name" value="DNA-bd_dom_put_sf"/>
</dbReference>
<keyword evidence="1" id="KW-0805">Transcription regulation</keyword>
<dbReference type="InterPro" id="IPR047057">
    <property type="entry name" value="MerR_fam"/>
</dbReference>
<name>A0A7W9BBC1_9SPHN</name>
<dbReference type="PANTHER" id="PTHR30204:SF94">
    <property type="entry name" value="HEAVY METAL-DEPENDENT TRANSCRIPTIONAL REGULATOR HI_0293-RELATED"/>
    <property type="match status" value="1"/>
</dbReference>
<evidence type="ECO:0000313" key="5">
    <source>
        <dbReference type="EMBL" id="MBB5714099.1"/>
    </source>
</evidence>
<dbReference type="Gene3D" id="1.10.1660.10">
    <property type="match status" value="1"/>
</dbReference>
<dbReference type="GO" id="GO:0003677">
    <property type="term" value="F:DNA binding"/>
    <property type="evidence" value="ECO:0007669"/>
    <property type="project" value="UniProtKB-KW"/>
</dbReference>